<feature type="transmembrane region" description="Helical" evidence="2">
    <location>
        <begin position="118"/>
        <end position="138"/>
    </location>
</feature>
<gene>
    <name evidence="5" type="ORF">ANN_05086</name>
</gene>
<dbReference type="Proteomes" id="UP001148838">
    <property type="component" value="Unassembled WGS sequence"/>
</dbReference>
<sequence length="558" mass="64318">MLLCYVTMQILDSGRTFNVPIFYLHRFLRITPLWGAVVLVHVSFIDKLGGGPLWDFARIGVDKSICTEYWWSALLYIQNYVNDSEMCVIPSWFLAVDMQMFWISPIFLITLHKRPKIGVGLTIIASMLGIILSFVESYNHEDHPDFTRTLTTSKVNYTYFHTHTRCVPWFVGLLCGYLVYSTTDWRARVAAGIDSLPKITVTLAWLLAIVLLTGVYVSLHPFQQLDYEYNVVEAALYHALTRPLWAIAITWVIFACVSGYGGTVHNLDEYAQKHENKGLLNTILSWPVWRPLARLTFAIYLIHFDVVLGHIISARVPVYQSVLNKVTRAVTLIQKEWTFHHVAEDLNVSSSVIYQLWNRYESDQFTRHVGQGHRRITTQNDDRNLVISVLHHRTSTARQLQQNLRRATRVTVSGQTVRNGYEKGIYDPDDLFKAYRRPWHLTARDYINQILLDHVVAAACGIGPECLLMHNNAKSHVVGDTRDFLRRLQIQVMQWPAVSPNLNLIEHVWKCLKDVFAIVLLHHRHSRNSQIFSLKNGNAYHRGTSIDLYRVCHVGVRL</sequence>
<dbReference type="Pfam" id="PF01757">
    <property type="entry name" value="Acyl_transf_3"/>
    <property type="match status" value="1"/>
</dbReference>
<keyword evidence="2" id="KW-1133">Transmembrane helix</keyword>
<protein>
    <submittedName>
        <fullName evidence="5">Uncharacterized protein</fullName>
    </submittedName>
</protein>
<dbReference type="InterPro" id="IPR009057">
    <property type="entry name" value="Homeodomain-like_sf"/>
</dbReference>
<evidence type="ECO:0000259" key="4">
    <source>
        <dbReference type="Pfam" id="PF13358"/>
    </source>
</evidence>
<evidence type="ECO:0000313" key="5">
    <source>
        <dbReference type="EMBL" id="KAJ4443418.1"/>
    </source>
</evidence>
<feature type="transmembrane region" description="Helical" evidence="2">
    <location>
        <begin position="243"/>
        <end position="263"/>
    </location>
</feature>
<feature type="transmembrane region" description="Helical" evidence="2">
    <location>
        <begin position="158"/>
        <end position="180"/>
    </location>
</feature>
<feature type="transmembrane region" description="Helical" evidence="2">
    <location>
        <begin position="27"/>
        <end position="45"/>
    </location>
</feature>
<name>A0ABQ8TBW5_PERAM</name>
<feature type="domain" description="Tc1-like transposase DDE" evidence="4">
    <location>
        <begin position="446"/>
        <end position="514"/>
    </location>
</feature>
<evidence type="ECO:0000259" key="3">
    <source>
        <dbReference type="Pfam" id="PF01757"/>
    </source>
</evidence>
<dbReference type="Pfam" id="PF13358">
    <property type="entry name" value="DDE_3"/>
    <property type="match status" value="1"/>
</dbReference>
<keyword evidence="2" id="KW-0812">Transmembrane</keyword>
<keyword evidence="6" id="KW-1185">Reference proteome</keyword>
<dbReference type="SUPFAM" id="SSF46689">
    <property type="entry name" value="Homeodomain-like"/>
    <property type="match status" value="1"/>
</dbReference>
<comment type="subcellular location">
    <subcellularLocation>
        <location evidence="1">Nucleus</location>
    </subcellularLocation>
</comment>
<organism evidence="5 6">
    <name type="scientific">Periplaneta americana</name>
    <name type="common">American cockroach</name>
    <name type="synonym">Blatta americana</name>
    <dbReference type="NCBI Taxonomy" id="6978"/>
    <lineage>
        <taxon>Eukaryota</taxon>
        <taxon>Metazoa</taxon>
        <taxon>Ecdysozoa</taxon>
        <taxon>Arthropoda</taxon>
        <taxon>Hexapoda</taxon>
        <taxon>Insecta</taxon>
        <taxon>Pterygota</taxon>
        <taxon>Neoptera</taxon>
        <taxon>Polyneoptera</taxon>
        <taxon>Dictyoptera</taxon>
        <taxon>Blattodea</taxon>
        <taxon>Blattoidea</taxon>
        <taxon>Blattidae</taxon>
        <taxon>Blattinae</taxon>
        <taxon>Periplaneta</taxon>
    </lineage>
</organism>
<accession>A0ABQ8TBW5</accession>
<reference evidence="5 6" key="1">
    <citation type="journal article" date="2022" name="Allergy">
        <title>Genome assembly and annotation of Periplaneta americana reveal a comprehensive cockroach allergen profile.</title>
        <authorList>
            <person name="Wang L."/>
            <person name="Xiong Q."/>
            <person name="Saelim N."/>
            <person name="Wang L."/>
            <person name="Nong W."/>
            <person name="Wan A.T."/>
            <person name="Shi M."/>
            <person name="Liu X."/>
            <person name="Cao Q."/>
            <person name="Hui J.H.L."/>
            <person name="Sookrung N."/>
            <person name="Leung T.F."/>
            <person name="Tungtrongchitr A."/>
            <person name="Tsui S.K.W."/>
        </authorList>
    </citation>
    <scope>NUCLEOTIDE SEQUENCE [LARGE SCALE GENOMIC DNA]</scope>
    <source>
        <strain evidence="5">PWHHKU_190912</strain>
    </source>
</reference>
<dbReference type="InterPro" id="IPR036397">
    <property type="entry name" value="RNaseH_sf"/>
</dbReference>
<feature type="transmembrane region" description="Helical" evidence="2">
    <location>
        <begin position="201"/>
        <end position="223"/>
    </location>
</feature>
<evidence type="ECO:0000313" key="6">
    <source>
        <dbReference type="Proteomes" id="UP001148838"/>
    </source>
</evidence>
<feature type="transmembrane region" description="Helical" evidence="2">
    <location>
        <begin position="89"/>
        <end position="111"/>
    </location>
</feature>
<proteinExistence type="predicted"/>
<dbReference type="PANTHER" id="PTHR11161">
    <property type="entry name" value="O-ACYLTRANSFERASE"/>
    <property type="match status" value="1"/>
</dbReference>
<dbReference type="Gene3D" id="3.30.420.10">
    <property type="entry name" value="Ribonuclease H-like superfamily/Ribonuclease H"/>
    <property type="match status" value="1"/>
</dbReference>
<dbReference type="InterPro" id="IPR002656">
    <property type="entry name" value="Acyl_transf_3_dom"/>
</dbReference>
<comment type="caution">
    <text evidence="5">The sequence shown here is derived from an EMBL/GenBank/DDBJ whole genome shotgun (WGS) entry which is preliminary data.</text>
</comment>
<keyword evidence="2" id="KW-0472">Membrane</keyword>
<evidence type="ECO:0000256" key="1">
    <source>
        <dbReference type="ARBA" id="ARBA00004123"/>
    </source>
</evidence>
<dbReference type="InterPro" id="IPR052728">
    <property type="entry name" value="O2_lipid_transport_reg"/>
</dbReference>
<dbReference type="PANTHER" id="PTHR11161:SF0">
    <property type="entry name" value="O-ACYLTRANSFERASE LIKE PROTEIN"/>
    <property type="match status" value="1"/>
</dbReference>
<feature type="domain" description="Acyltransferase 3" evidence="3">
    <location>
        <begin position="15"/>
        <end position="304"/>
    </location>
</feature>
<dbReference type="InterPro" id="IPR038717">
    <property type="entry name" value="Tc1-like_DDE_dom"/>
</dbReference>
<evidence type="ECO:0000256" key="2">
    <source>
        <dbReference type="SAM" id="Phobius"/>
    </source>
</evidence>
<dbReference type="EMBL" id="JAJSOF020000013">
    <property type="protein sequence ID" value="KAJ4443418.1"/>
    <property type="molecule type" value="Genomic_DNA"/>
</dbReference>